<keyword evidence="3" id="KW-0479">Metal-binding</keyword>
<dbReference type="Pfam" id="PF01435">
    <property type="entry name" value="Peptidase_M48"/>
    <property type="match status" value="1"/>
</dbReference>
<accession>A0A3B1BYI4</accession>
<evidence type="ECO:0000256" key="2">
    <source>
        <dbReference type="ARBA" id="ARBA00022670"/>
    </source>
</evidence>
<evidence type="ECO:0000256" key="3">
    <source>
        <dbReference type="ARBA" id="ARBA00022723"/>
    </source>
</evidence>
<dbReference type="GO" id="GO:0046872">
    <property type="term" value="F:metal ion binding"/>
    <property type="evidence" value="ECO:0007669"/>
    <property type="project" value="UniProtKB-KW"/>
</dbReference>
<dbReference type="InterPro" id="IPR051156">
    <property type="entry name" value="Mito/Outer_Membr_Metalloprot"/>
</dbReference>
<evidence type="ECO:0000256" key="1">
    <source>
        <dbReference type="ARBA" id="ARBA00001947"/>
    </source>
</evidence>
<keyword evidence="6" id="KW-0482">Metalloprotease</keyword>
<proteinExistence type="predicted"/>
<protein>
    <recommendedName>
        <fullName evidence="7">Peptidase M48 domain-containing protein</fullName>
    </recommendedName>
</protein>
<dbReference type="InterPro" id="IPR001915">
    <property type="entry name" value="Peptidase_M48"/>
</dbReference>
<dbReference type="PANTHER" id="PTHR22726:SF1">
    <property type="entry name" value="METALLOENDOPEPTIDASE OMA1, MITOCHONDRIAL"/>
    <property type="match status" value="1"/>
</dbReference>
<reference evidence="8" key="1">
    <citation type="submission" date="2018-06" db="EMBL/GenBank/DDBJ databases">
        <authorList>
            <person name="Zhirakovskaya E."/>
        </authorList>
    </citation>
    <scope>NUCLEOTIDE SEQUENCE</scope>
</reference>
<keyword evidence="5" id="KW-0862">Zinc</keyword>
<gene>
    <name evidence="8" type="ORF">MNBD_NITROSPINAE02-1568</name>
</gene>
<dbReference type="Gene3D" id="3.30.2010.10">
    <property type="entry name" value="Metalloproteases ('zincins'), catalytic domain"/>
    <property type="match status" value="1"/>
</dbReference>
<dbReference type="AlphaFoldDB" id="A0A3B1BYI4"/>
<evidence type="ECO:0000256" key="5">
    <source>
        <dbReference type="ARBA" id="ARBA00022833"/>
    </source>
</evidence>
<dbReference type="GO" id="GO:0051603">
    <property type="term" value="P:proteolysis involved in protein catabolic process"/>
    <property type="evidence" value="ECO:0007669"/>
    <property type="project" value="TreeGrafter"/>
</dbReference>
<dbReference type="CDD" id="cd07333">
    <property type="entry name" value="M48C_bepA_like"/>
    <property type="match status" value="1"/>
</dbReference>
<comment type="cofactor">
    <cofactor evidence="1">
        <name>Zn(2+)</name>
        <dbReference type="ChEBI" id="CHEBI:29105"/>
    </cofactor>
</comment>
<keyword evidence="2" id="KW-0645">Protease</keyword>
<name>A0A3B1BYI4_9ZZZZ</name>
<feature type="domain" description="Peptidase M48" evidence="7">
    <location>
        <begin position="81"/>
        <end position="258"/>
    </location>
</feature>
<organism evidence="8">
    <name type="scientific">hydrothermal vent metagenome</name>
    <dbReference type="NCBI Taxonomy" id="652676"/>
    <lineage>
        <taxon>unclassified sequences</taxon>
        <taxon>metagenomes</taxon>
        <taxon>ecological metagenomes</taxon>
    </lineage>
</organism>
<evidence type="ECO:0000256" key="4">
    <source>
        <dbReference type="ARBA" id="ARBA00022801"/>
    </source>
</evidence>
<evidence type="ECO:0000256" key="6">
    <source>
        <dbReference type="ARBA" id="ARBA00023049"/>
    </source>
</evidence>
<dbReference type="GO" id="GO:0016020">
    <property type="term" value="C:membrane"/>
    <property type="evidence" value="ECO:0007669"/>
    <property type="project" value="TreeGrafter"/>
</dbReference>
<evidence type="ECO:0000313" key="8">
    <source>
        <dbReference type="EMBL" id="VAX16894.1"/>
    </source>
</evidence>
<dbReference type="GO" id="GO:0004222">
    <property type="term" value="F:metalloendopeptidase activity"/>
    <property type="evidence" value="ECO:0007669"/>
    <property type="project" value="InterPro"/>
</dbReference>
<keyword evidence="4" id="KW-0378">Hydrolase</keyword>
<sequence length="279" mass="30624">MRVKIFAVAMAIVFICGPAMAEEKKRKPSDIEKGFMLFNALKKTVEATGDVSPKNERAFGRSVSKEVFLRFGPMTDNGGLNRYINLVGQTVVQSFGDKKRKYRFAVIKNGAINAFAAPGGYIFITTGLLRTIGNEAELAGVLAHEIAHIVKEHTLGTIKRQSGLSGLAELSAVAMDKDPNEYSKIVNMTTEILFTRGLDQKLEYEADSVGMKYAARAGYDSAGLYTFLKKLKSAEGKNSSIFFSTHPDTGSRIKKLERKLKKPGAGGEVLKERFARIVK</sequence>
<dbReference type="PANTHER" id="PTHR22726">
    <property type="entry name" value="METALLOENDOPEPTIDASE OMA1"/>
    <property type="match status" value="1"/>
</dbReference>
<dbReference type="EMBL" id="UOGE01000017">
    <property type="protein sequence ID" value="VAX16894.1"/>
    <property type="molecule type" value="Genomic_DNA"/>
</dbReference>
<evidence type="ECO:0000259" key="7">
    <source>
        <dbReference type="Pfam" id="PF01435"/>
    </source>
</evidence>